<organism evidence="2 3">
    <name type="scientific">Dryococelus australis</name>
    <dbReference type="NCBI Taxonomy" id="614101"/>
    <lineage>
        <taxon>Eukaryota</taxon>
        <taxon>Metazoa</taxon>
        <taxon>Ecdysozoa</taxon>
        <taxon>Arthropoda</taxon>
        <taxon>Hexapoda</taxon>
        <taxon>Insecta</taxon>
        <taxon>Pterygota</taxon>
        <taxon>Neoptera</taxon>
        <taxon>Polyneoptera</taxon>
        <taxon>Phasmatodea</taxon>
        <taxon>Verophasmatodea</taxon>
        <taxon>Anareolatae</taxon>
        <taxon>Phasmatidae</taxon>
        <taxon>Eurycanthinae</taxon>
        <taxon>Dryococelus</taxon>
    </lineage>
</organism>
<evidence type="ECO:0000256" key="1">
    <source>
        <dbReference type="SAM" id="MobiDB-lite"/>
    </source>
</evidence>
<evidence type="ECO:0000313" key="2">
    <source>
        <dbReference type="EMBL" id="KAJ8881157.1"/>
    </source>
</evidence>
<feature type="region of interest" description="Disordered" evidence="1">
    <location>
        <begin position="54"/>
        <end position="85"/>
    </location>
</feature>
<gene>
    <name evidence="2" type="ORF">PR048_017630</name>
</gene>
<reference evidence="2 3" key="1">
    <citation type="submission" date="2023-02" db="EMBL/GenBank/DDBJ databases">
        <title>LHISI_Scaffold_Assembly.</title>
        <authorList>
            <person name="Stuart O.P."/>
            <person name="Cleave R."/>
            <person name="Magrath M.J.L."/>
            <person name="Mikheyev A.S."/>
        </authorList>
    </citation>
    <scope>NUCLEOTIDE SEQUENCE [LARGE SCALE GENOMIC DNA]</scope>
    <source>
        <strain evidence="2">Daus_M_001</strain>
        <tissue evidence="2">Leg muscle</tissue>
    </source>
</reference>
<name>A0ABQ9HA18_9NEOP</name>
<comment type="caution">
    <text evidence="2">The sequence shown here is derived from an EMBL/GenBank/DDBJ whole genome shotgun (WGS) entry which is preliminary data.</text>
</comment>
<dbReference type="EMBL" id="JARBHB010000006">
    <property type="protein sequence ID" value="KAJ8881157.1"/>
    <property type="molecule type" value="Genomic_DNA"/>
</dbReference>
<protein>
    <submittedName>
        <fullName evidence="2">Uncharacterized protein</fullName>
    </submittedName>
</protein>
<accession>A0ABQ9HA18</accession>
<dbReference type="Proteomes" id="UP001159363">
    <property type="component" value="Chromosome 5"/>
</dbReference>
<keyword evidence="3" id="KW-1185">Reference proteome</keyword>
<evidence type="ECO:0000313" key="3">
    <source>
        <dbReference type="Proteomes" id="UP001159363"/>
    </source>
</evidence>
<sequence>MDENAASVMSYGAICCYSCLHAKYDQRCACLIFPNKHDSRGFCSRITDFQQRSNRNLTGPFKGNGAPKPKQPSKQWSSAGMKRRGKWEIPEKTCTISGIVRHYSHLRKSGSDPDGDWFFDDVAEQRSRRVQRTCERFRVYFLLPTGSGEGERKYSRNPEQKKKYTMPRLVVIVYLTSSSEWQLATPLSAALFTNCGGSFVLAQCMRRPHLPKPHSGMQFNYGCRVLLTATPQPTMELLVNDGDWARAGLLKRGLQGVLQSAASMISGLIVARCVPGQGSVGIRKACGGEKRLTRSGAVDNSRKLPVGLDDFLTCSRVLHSFKILDLHCRRQSNNEHLFKDETACDCWITWDSLMMSGDANVTWVRGAPLCCCLSERRYNTGRQPACKHRLLVAPHDPLPFLVFKTLCEHACHMRYHRGAPSTFPDRNPMNNYRITKSPYRSVCFEQLPHTKGKRAEHPSIVAQAHLPISARTRTNHERTALSTAQLHTKTRFQNALSQTATEINYPSHRCVSNVVASGSADTIARVCSRSPRLARIDIRDHNSPLEPRWCSGQTTRLPPRRTGFNSRRGGSRIFACGNRAGQCRWSTGFLGDLPFLPTLHSGSAPYSPHFTLIGCQGDILFRSTKTVETRPLALLLGTQEQRQMMHQLHSFPPGTDLQVGRDKSLEIIPSPPFCSKNTYEHRNQPAARTSSSSRTRKRNAGTGQGHVVTPLANQRLETHLPADVDMVSSLSTRRYGFNPRPSDSGFSHVGIVPNDAVGQRVFSVISRFPRPFIPVLLHTHLNNPYRLSPDGSNYQTWYEIWPYKAENVMTGATVDRITAALVDLAPAFTESGIVPGTHGNGKRPASGRAHFSLASCRARPASVCAAHCLSVYHQNWTHRTQPVKLAVCSRPKTLRLARRSDEALGMRVSVALIAPSLLDRRRGVPTGVHLFLLAVISKSQALSLSGCAVAYVLSARTALIDGDKPEAC</sequence>
<feature type="region of interest" description="Disordered" evidence="1">
    <location>
        <begin position="674"/>
        <end position="711"/>
    </location>
</feature>
<proteinExistence type="predicted"/>